<accession>A0A6N4V687</accession>
<protein>
    <submittedName>
        <fullName evidence="4">Uncharacterized protein</fullName>
    </submittedName>
</protein>
<keyword evidence="2" id="KW-0472">Membrane</keyword>
<evidence type="ECO:0000256" key="1">
    <source>
        <dbReference type="SAM" id="MobiDB-lite"/>
    </source>
</evidence>
<feature type="compositionally biased region" description="Acidic residues" evidence="1">
    <location>
        <begin position="89"/>
        <end position="111"/>
    </location>
</feature>
<evidence type="ECO:0000256" key="2">
    <source>
        <dbReference type="SAM" id="Phobius"/>
    </source>
</evidence>
<feature type="signal peptide" evidence="3">
    <location>
        <begin position="1"/>
        <end position="31"/>
    </location>
</feature>
<evidence type="ECO:0000256" key="3">
    <source>
        <dbReference type="SAM" id="SignalP"/>
    </source>
</evidence>
<reference evidence="4 5" key="1">
    <citation type="journal article" date="2019" name="Emerg. Microbes Infect.">
        <title>Comprehensive subspecies identification of 175 nontuberculous mycobacteria species based on 7547 genomic profiles.</title>
        <authorList>
            <person name="Matsumoto Y."/>
            <person name="Kinjo T."/>
            <person name="Motooka D."/>
            <person name="Nabeya D."/>
            <person name="Jung N."/>
            <person name="Uechi K."/>
            <person name="Horii T."/>
            <person name="Iida T."/>
            <person name="Fujita J."/>
            <person name="Nakamura S."/>
        </authorList>
    </citation>
    <scope>NUCLEOTIDE SEQUENCE [LARGE SCALE GENOMIC DNA]</scope>
    <source>
        <strain evidence="4 5">JCM 12603</strain>
    </source>
</reference>
<keyword evidence="2" id="KW-0812">Transmembrane</keyword>
<feature type="chain" id="PRO_5026687288" evidence="3">
    <location>
        <begin position="32"/>
        <end position="355"/>
    </location>
</feature>
<dbReference type="Proteomes" id="UP000466785">
    <property type="component" value="Chromosome"/>
</dbReference>
<feature type="region of interest" description="Disordered" evidence="1">
    <location>
        <begin position="25"/>
        <end position="133"/>
    </location>
</feature>
<feature type="compositionally biased region" description="Low complexity" evidence="1">
    <location>
        <begin position="34"/>
        <end position="47"/>
    </location>
</feature>
<dbReference type="KEGG" id="mpof:MPOR_03330"/>
<dbReference type="AlphaFoldDB" id="A0A6N4V687"/>
<organism evidence="4 5">
    <name type="scientific">Mycolicibacterium poriferae</name>
    <dbReference type="NCBI Taxonomy" id="39694"/>
    <lineage>
        <taxon>Bacteria</taxon>
        <taxon>Bacillati</taxon>
        <taxon>Actinomycetota</taxon>
        <taxon>Actinomycetes</taxon>
        <taxon>Mycobacteriales</taxon>
        <taxon>Mycobacteriaceae</taxon>
        <taxon>Mycolicibacterium</taxon>
    </lineage>
</organism>
<evidence type="ECO:0000313" key="5">
    <source>
        <dbReference type="Proteomes" id="UP000466785"/>
    </source>
</evidence>
<keyword evidence="2" id="KW-1133">Transmembrane helix</keyword>
<gene>
    <name evidence="4" type="ORF">MPOR_03330</name>
</gene>
<name>A0A6N4V687_9MYCO</name>
<dbReference type="EMBL" id="AP022570">
    <property type="protein sequence ID" value="BBX49307.1"/>
    <property type="molecule type" value="Genomic_DNA"/>
</dbReference>
<keyword evidence="3" id="KW-0732">Signal</keyword>
<keyword evidence="5" id="KW-1185">Reference proteome</keyword>
<proteinExistence type="predicted"/>
<evidence type="ECO:0000313" key="4">
    <source>
        <dbReference type="EMBL" id="BBX49307.1"/>
    </source>
</evidence>
<sequence length="355" mass="35313">MGEPSLRAAALAGLVSAGLLIAGPGVAPAFAQPSDSGTSSQGSDSAGDGSGEVGSQPSKADADDSAGDDVGDAGETSDPDPPTIRSDGLDDAEDSGEFEGDNLVPADDEDTGSERGGSGRGPLPPSKTPRLFDYSNSSITMRIPVPRLPAADEIPAGTWPTVSSFYTTVEVSVPTLQGFLQSLVVNPTPAPPGPSIRTQEEEPVVDAAMGTTTAGGGGGGVMSEAPVMRAPLVVAVPRVATVGGQGARPVDAVAAPAPGVTQPGTAGVRTPVIRGSLPPSAESVPQSVSTPLSGPPARLGYPRALTNPTLAELAAVALPGVAGLLLLTFGGGVIGYRQANSLRYVRTPGAERFLP</sequence>
<dbReference type="RefSeq" id="WP_163672201.1">
    <property type="nucleotide sequence ID" value="NZ_AP022570.1"/>
</dbReference>
<feature type="transmembrane region" description="Helical" evidence="2">
    <location>
        <begin position="313"/>
        <end position="336"/>
    </location>
</feature>
<feature type="compositionally biased region" description="Acidic residues" evidence="1">
    <location>
        <begin position="63"/>
        <end position="78"/>
    </location>
</feature>